<dbReference type="RefSeq" id="WP_103429274.1">
    <property type="nucleotide sequence ID" value="NZ_LOPW02000022.1"/>
</dbReference>
<evidence type="ECO:0000313" key="4">
    <source>
        <dbReference type="Proteomes" id="UP000053621"/>
    </source>
</evidence>
<organism evidence="3 4">
    <name type="scientific">Haloferax marisrubri</name>
    <dbReference type="NCBI Taxonomy" id="1544719"/>
    <lineage>
        <taxon>Archaea</taxon>
        <taxon>Methanobacteriati</taxon>
        <taxon>Methanobacteriota</taxon>
        <taxon>Stenosarchaea group</taxon>
        <taxon>Halobacteria</taxon>
        <taxon>Halobacteriales</taxon>
        <taxon>Haloferacaceae</taxon>
        <taxon>Haloferax</taxon>
    </lineage>
</organism>
<dbReference type="Pfam" id="PF23923">
    <property type="entry name" value="DUF7262"/>
    <property type="match status" value="1"/>
</dbReference>
<proteinExistence type="predicted"/>
<keyword evidence="2" id="KW-0472">Membrane</keyword>
<reference evidence="3" key="1">
    <citation type="submission" date="2017-08" db="EMBL/GenBank/DDBJ databases">
        <title>Haloferax marisrubri sp. nov., isolated from the Discovery deep brine-seawater interface in the Red Sea.</title>
        <authorList>
            <person name="Zhang G."/>
            <person name="Stingl U."/>
        </authorList>
    </citation>
    <scope>NUCLEOTIDE SEQUENCE [LARGE SCALE GENOMIC DNA]</scope>
    <source>
        <strain evidence="3">SB3</strain>
    </source>
</reference>
<comment type="caution">
    <text evidence="3">The sequence shown here is derived from an EMBL/GenBank/DDBJ whole genome shotgun (WGS) entry which is preliminary data.</text>
</comment>
<feature type="transmembrane region" description="Helical" evidence="2">
    <location>
        <begin position="31"/>
        <end position="55"/>
    </location>
</feature>
<evidence type="ECO:0000256" key="2">
    <source>
        <dbReference type="SAM" id="Phobius"/>
    </source>
</evidence>
<feature type="region of interest" description="Disordered" evidence="1">
    <location>
        <begin position="1"/>
        <end position="25"/>
    </location>
</feature>
<accession>A0A2P4NKT3</accession>
<dbReference type="EMBL" id="LOPW02000022">
    <property type="protein sequence ID" value="POG53719.1"/>
    <property type="molecule type" value="Genomic_DNA"/>
</dbReference>
<gene>
    <name evidence="3" type="ORF">AUR65_018230</name>
</gene>
<dbReference type="OrthoDB" id="293525at2157"/>
<sequence length="158" mass="16475">MRERRDDRSRRMRPHRAAVGTRTRNRDRGQLSLTVVEAAVATLFVLAVAAGFALAPPAPASESDSLERQATDAASLVASVPAEAPGTLLGVACTSSGDFDARAARLHEVASAGLPNGAFVSLRTDVGSVGRPPPETARVGTATAVVPRCTATLEVWYP</sequence>
<dbReference type="AlphaFoldDB" id="A0A2P4NKT3"/>
<keyword evidence="4" id="KW-1185">Reference proteome</keyword>
<name>A0A2P4NKT3_9EURY</name>
<dbReference type="Proteomes" id="UP000053621">
    <property type="component" value="Unassembled WGS sequence"/>
</dbReference>
<keyword evidence="2" id="KW-0812">Transmembrane</keyword>
<dbReference type="InterPro" id="IPR055686">
    <property type="entry name" value="DUF7262"/>
</dbReference>
<evidence type="ECO:0000256" key="1">
    <source>
        <dbReference type="SAM" id="MobiDB-lite"/>
    </source>
</evidence>
<keyword evidence="2" id="KW-1133">Transmembrane helix</keyword>
<protein>
    <submittedName>
        <fullName evidence="3">Uncharacterized protein</fullName>
    </submittedName>
</protein>
<evidence type="ECO:0000313" key="3">
    <source>
        <dbReference type="EMBL" id="POG53719.1"/>
    </source>
</evidence>